<evidence type="ECO:0000256" key="2">
    <source>
        <dbReference type="ARBA" id="ARBA00022741"/>
    </source>
</evidence>
<feature type="domain" description="ABC transporter" evidence="5">
    <location>
        <begin position="13"/>
        <end position="257"/>
    </location>
</feature>
<dbReference type="InterPro" id="IPR003593">
    <property type="entry name" value="AAA+_ATPase"/>
</dbReference>
<protein>
    <submittedName>
        <fullName evidence="6">P-loop containing nucleoside triphosphate hydrolase</fullName>
        <ecNumber evidence="6">3.6.3.-</ecNumber>
    </submittedName>
</protein>
<dbReference type="RefSeq" id="WP_145256617.1">
    <property type="nucleotide sequence ID" value="NZ_CP036279.1"/>
</dbReference>
<dbReference type="PANTHER" id="PTHR24220">
    <property type="entry name" value="IMPORT ATP-BINDING PROTEIN"/>
    <property type="match status" value="1"/>
</dbReference>
<evidence type="ECO:0000256" key="4">
    <source>
        <dbReference type="ARBA" id="ARBA00038388"/>
    </source>
</evidence>
<dbReference type="InterPro" id="IPR017871">
    <property type="entry name" value="ABC_transporter-like_CS"/>
</dbReference>
<comment type="similarity">
    <text evidence="4">Belongs to the ABC transporter superfamily. Macrolide exporter (TC 3.A.1.122) family.</text>
</comment>
<dbReference type="KEGG" id="knv:Pan216_14140"/>
<dbReference type="Gene3D" id="3.40.50.300">
    <property type="entry name" value="P-loop containing nucleotide triphosphate hydrolases"/>
    <property type="match status" value="1"/>
</dbReference>
<dbReference type="GO" id="GO:0098796">
    <property type="term" value="C:membrane protein complex"/>
    <property type="evidence" value="ECO:0007669"/>
    <property type="project" value="UniProtKB-ARBA"/>
</dbReference>
<dbReference type="PROSITE" id="PS00211">
    <property type="entry name" value="ABC_TRANSPORTER_1"/>
    <property type="match status" value="1"/>
</dbReference>
<keyword evidence="6" id="KW-0378">Hydrolase</keyword>
<dbReference type="InterPro" id="IPR027417">
    <property type="entry name" value="P-loop_NTPase"/>
</dbReference>
<dbReference type="GO" id="GO:0022857">
    <property type="term" value="F:transmembrane transporter activity"/>
    <property type="evidence" value="ECO:0007669"/>
    <property type="project" value="TreeGrafter"/>
</dbReference>
<sequence length="259" mass="28848">MSDAETNEAEVILETKGICRSYFRGTEVPVLRGVDLEVRRGEMVAIVGASGCGKSTLLHVMGTLDVPDAGEVWWRGKKIDHRKRRACDRFRNESVGYVFQFYHLLPELNALENVMLPALIRESIFTYWTRRRGIRKRAEELMERVGLGHRMDHRPAHLSGGELQRAAIARSLLGDPELLLADEPTGNLDAETGEGIIQLLCELSRDENLSIVLVTHDAELAKRTDRVLRLVQGALIEEGADDVLPVAGHLDESPSSMAC</sequence>
<dbReference type="GO" id="GO:0016887">
    <property type="term" value="F:ATP hydrolysis activity"/>
    <property type="evidence" value="ECO:0007669"/>
    <property type="project" value="InterPro"/>
</dbReference>
<dbReference type="OrthoDB" id="273392at2"/>
<dbReference type="InterPro" id="IPR015854">
    <property type="entry name" value="ABC_transpr_LolD-like"/>
</dbReference>
<dbReference type="CDD" id="cd03255">
    <property type="entry name" value="ABC_MJ0796_LolCDE_FtsE"/>
    <property type="match status" value="1"/>
</dbReference>
<dbReference type="InterPro" id="IPR003439">
    <property type="entry name" value="ABC_transporter-like_ATP-bd"/>
</dbReference>
<dbReference type="GO" id="GO:0005886">
    <property type="term" value="C:plasma membrane"/>
    <property type="evidence" value="ECO:0007669"/>
    <property type="project" value="TreeGrafter"/>
</dbReference>
<dbReference type="EC" id="3.6.3.-" evidence="6"/>
<reference evidence="6 7" key="1">
    <citation type="submission" date="2019-02" db="EMBL/GenBank/DDBJ databases">
        <title>Deep-cultivation of Planctomycetes and their phenomic and genomic characterization uncovers novel biology.</title>
        <authorList>
            <person name="Wiegand S."/>
            <person name="Jogler M."/>
            <person name="Boedeker C."/>
            <person name="Pinto D."/>
            <person name="Vollmers J."/>
            <person name="Rivas-Marin E."/>
            <person name="Kohn T."/>
            <person name="Peeters S.H."/>
            <person name="Heuer A."/>
            <person name="Rast P."/>
            <person name="Oberbeckmann S."/>
            <person name="Bunk B."/>
            <person name="Jeske O."/>
            <person name="Meyerdierks A."/>
            <person name="Storesund J.E."/>
            <person name="Kallscheuer N."/>
            <person name="Luecker S."/>
            <person name="Lage O.M."/>
            <person name="Pohl T."/>
            <person name="Merkel B.J."/>
            <person name="Hornburger P."/>
            <person name="Mueller R.-W."/>
            <person name="Bruemmer F."/>
            <person name="Labrenz M."/>
            <person name="Spormann A.M."/>
            <person name="Op den Camp H."/>
            <person name="Overmann J."/>
            <person name="Amann R."/>
            <person name="Jetten M.S.M."/>
            <person name="Mascher T."/>
            <person name="Medema M.H."/>
            <person name="Devos D.P."/>
            <person name="Kaster A.-K."/>
            <person name="Ovreas L."/>
            <person name="Rohde M."/>
            <person name="Galperin M.Y."/>
            <person name="Jogler C."/>
        </authorList>
    </citation>
    <scope>NUCLEOTIDE SEQUENCE [LARGE SCALE GENOMIC DNA]</scope>
    <source>
        <strain evidence="6 7">Pan216</strain>
    </source>
</reference>
<dbReference type="EMBL" id="CP036279">
    <property type="protein sequence ID" value="QDU60568.1"/>
    <property type="molecule type" value="Genomic_DNA"/>
</dbReference>
<dbReference type="SMART" id="SM00382">
    <property type="entry name" value="AAA"/>
    <property type="match status" value="1"/>
</dbReference>
<dbReference type="PROSITE" id="PS50893">
    <property type="entry name" value="ABC_TRANSPORTER_2"/>
    <property type="match status" value="1"/>
</dbReference>
<name>A0A518B0R4_9BACT</name>
<evidence type="ECO:0000313" key="7">
    <source>
        <dbReference type="Proteomes" id="UP000317093"/>
    </source>
</evidence>
<evidence type="ECO:0000256" key="1">
    <source>
        <dbReference type="ARBA" id="ARBA00022448"/>
    </source>
</evidence>
<keyword evidence="3" id="KW-0067">ATP-binding</keyword>
<dbReference type="InterPro" id="IPR017911">
    <property type="entry name" value="MacB-like_ATP-bd"/>
</dbReference>
<dbReference type="SUPFAM" id="SSF52540">
    <property type="entry name" value="P-loop containing nucleoside triphosphate hydrolases"/>
    <property type="match status" value="1"/>
</dbReference>
<dbReference type="FunFam" id="3.40.50.300:FF:000032">
    <property type="entry name" value="Export ABC transporter ATP-binding protein"/>
    <property type="match status" value="1"/>
</dbReference>
<dbReference type="Pfam" id="PF00005">
    <property type="entry name" value="ABC_tran"/>
    <property type="match status" value="1"/>
</dbReference>
<organism evidence="6 7">
    <name type="scientific">Kolteria novifilia</name>
    <dbReference type="NCBI Taxonomy" id="2527975"/>
    <lineage>
        <taxon>Bacteria</taxon>
        <taxon>Pseudomonadati</taxon>
        <taxon>Planctomycetota</taxon>
        <taxon>Planctomycetia</taxon>
        <taxon>Kolteriales</taxon>
        <taxon>Kolteriaceae</taxon>
        <taxon>Kolteria</taxon>
    </lineage>
</organism>
<evidence type="ECO:0000259" key="5">
    <source>
        <dbReference type="PROSITE" id="PS50893"/>
    </source>
</evidence>
<dbReference type="AlphaFoldDB" id="A0A518B0R4"/>
<accession>A0A518B0R4</accession>
<dbReference type="PANTHER" id="PTHR24220:SF689">
    <property type="entry name" value="LIPOPROTEIN-RELEASING SYSTEM ATP-BINDING PROTEIN LOLD"/>
    <property type="match status" value="1"/>
</dbReference>
<keyword evidence="2" id="KW-0547">Nucleotide-binding</keyword>
<proteinExistence type="inferred from homology"/>
<dbReference type="GO" id="GO:0005524">
    <property type="term" value="F:ATP binding"/>
    <property type="evidence" value="ECO:0007669"/>
    <property type="project" value="UniProtKB-KW"/>
</dbReference>
<gene>
    <name evidence="6" type="ORF">Pan216_14140</name>
</gene>
<keyword evidence="7" id="KW-1185">Reference proteome</keyword>
<dbReference type="Proteomes" id="UP000317093">
    <property type="component" value="Chromosome"/>
</dbReference>
<evidence type="ECO:0000256" key="3">
    <source>
        <dbReference type="ARBA" id="ARBA00022840"/>
    </source>
</evidence>
<keyword evidence="1" id="KW-0813">Transport</keyword>
<evidence type="ECO:0000313" key="6">
    <source>
        <dbReference type="EMBL" id="QDU60568.1"/>
    </source>
</evidence>